<proteinExistence type="predicted"/>
<reference evidence="1" key="1">
    <citation type="submission" date="2016-01" db="EMBL/GenBank/DDBJ databases">
        <authorList>
            <person name="Peeters C."/>
        </authorList>
    </citation>
    <scope>NUCLEOTIDE SEQUENCE [LARGE SCALE GENOMIC DNA]</scope>
    <source>
        <strain evidence="1">LMG 29326</strain>
    </source>
</reference>
<dbReference type="EMBL" id="FCOB02000034">
    <property type="protein sequence ID" value="SAK96026.1"/>
    <property type="molecule type" value="Genomic_DNA"/>
</dbReference>
<evidence type="ECO:0000313" key="2">
    <source>
        <dbReference type="Proteomes" id="UP000054978"/>
    </source>
</evidence>
<gene>
    <name evidence="1" type="ORF">AWB83_05671</name>
</gene>
<dbReference type="Proteomes" id="UP000054978">
    <property type="component" value="Unassembled WGS sequence"/>
</dbReference>
<sequence length="82" mass="9436">MSTQSFGYRKFQFSASINLSNNNHGIVTVEVTTSDAQRMADLGTQRFLYLERWVEANESEFLQVIIDECKVAVDHYVDNIDE</sequence>
<name>A0A158DP97_9BURK</name>
<protein>
    <submittedName>
        <fullName evidence="1">Uncharacterized protein</fullName>
    </submittedName>
</protein>
<dbReference type="AlphaFoldDB" id="A0A158DP97"/>
<evidence type="ECO:0000313" key="1">
    <source>
        <dbReference type="EMBL" id="SAK96026.1"/>
    </source>
</evidence>
<accession>A0A158DP97</accession>
<comment type="caution">
    <text evidence="1">The sequence shown here is derived from an EMBL/GenBank/DDBJ whole genome shotgun (WGS) entry which is preliminary data.</text>
</comment>
<organism evidence="1 2">
    <name type="scientific">Caballeronia ptereochthonis</name>
    <dbReference type="NCBI Taxonomy" id="1777144"/>
    <lineage>
        <taxon>Bacteria</taxon>
        <taxon>Pseudomonadati</taxon>
        <taxon>Pseudomonadota</taxon>
        <taxon>Betaproteobacteria</taxon>
        <taxon>Burkholderiales</taxon>
        <taxon>Burkholderiaceae</taxon>
        <taxon>Caballeronia</taxon>
    </lineage>
</organism>
<keyword evidence="2" id="KW-1185">Reference proteome</keyword>